<dbReference type="Gene3D" id="2.120.10.30">
    <property type="entry name" value="TolB, C-terminal domain"/>
    <property type="match status" value="1"/>
</dbReference>
<dbReference type="EMBL" id="UYJE01009181">
    <property type="protein sequence ID" value="VDI70799.1"/>
    <property type="molecule type" value="Genomic_DNA"/>
</dbReference>
<keyword evidence="1" id="KW-0862">Zinc</keyword>
<dbReference type="InterPro" id="IPR047153">
    <property type="entry name" value="TRIM45/56/19-like"/>
</dbReference>
<dbReference type="PROSITE" id="PS50119">
    <property type="entry name" value="ZF_BBOX"/>
    <property type="match status" value="1"/>
</dbReference>
<reference evidence="4" key="1">
    <citation type="submission" date="2018-11" db="EMBL/GenBank/DDBJ databases">
        <authorList>
            <person name="Alioto T."/>
            <person name="Alioto T."/>
        </authorList>
    </citation>
    <scope>NUCLEOTIDE SEQUENCE</scope>
</reference>
<dbReference type="SUPFAM" id="SSF101898">
    <property type="entry name" value="NHL repeat"/>
    <property type="match status" value="1"/>
</dbReference>
<dbReference type="Gene3D" id="3.30.160.60">
    <property type="entry name" value="Classic Zinc Finger"/>
    <property type="match status" value="1"/>
</dbReference>
<dbReference type="Proteomes" id="UP000596742">
    <property type="component" value="Unassembled WGS sequence"/>
</dbReference>
<dbReference type="InterPro" id="IPR011042">
    <property type="entry name" value="6-blade_b-propeller_TolB-like"/>
</dbReference>
<dbReference type="SMART" id="SM00336">
    <property type="entry name" value="BBOX"/>
    <property type="match status" value="2"/>
</dbReference>
<gene>
    <name evidence="4" type="ORF">MGAL_10B055220</name>
</gene>
<evidence type="ECO:0000259" key="3">
    <source>
        <dbReference type="PROSITE" id="PS50119"/>
    </source>
</evidence>
<name>A0A8B6GXK9_MYTGA</name>
<dbReference type="PANTHER" id="PTHR25462">
    <property type="entry name" value="BONUS, ISOFORM C-RELATED"/>
    <property type="match status" value="1"/>
</dbReference>
<feature type="domain" description="B box-type" evidence="3">
    <location>
        <begin position="2"/>
        <end position="52"/>
    </location>
</feature>
<proteinExistence type="predicted"/>
<dbReference type="InterPro" id="IPR000315">
    <property type="entry name" value="Znf_B-box"/>
</dbReference>
<accession>A0A8B6GXK9</accession>
<dbReference type="GO" id="GO:0060340">
    <property type="term" value="P:positive regulation of type I interferon-mediated signaling pathway"/>
    <property type="evidence" value="ECO:0007669"/>
    <property type="project" value="TreeGrafter"/>
</dbReference>
<feature type="coiled-coil region" evidence="2">
    <location>
        <begin position="148"/>
        <end position="204"/>
    </location>
</feature>
<dbReference type="AlphaFoldDB" id="A0A8B6GXK9"/>
<dbReference type="OrthoDB" id="6043636at2759"/>
<organism evidence="4 5">
    <name type="scientific">Mytilus galloprovincialis</name>
    <name type="common">Mediterranean mussel</name>
    <dbReference type="NCBI Taxonomy" id="29158"/>
    <lineage>
        <taxon>Eukaryota</taxon>
        <taxon>Metazoa</taxon>
        <taxon>Spiralia</taxon>
        <taxon>Lophotrochozoa</taxon>
        <taxon>Mollusca</taxon>
        <taxon>Bivalvia</taxon>
        <taxon>Autobranchia</taxon>
        <taxon>Pteriomorphia</taxon>
        <taxon>Mytilida</taxon>
        <taxon>Mytiloidea</taxon>
        <taxon>Mytilidae</taxon>
        <taxon>Mytilinae</taxon>
        <taxon>Mytilus</taxon>
    </lineage>
</organism>
<keyword evidence="1" id="KW-0479">Metal-binding</keyword>
<evidence type="ECO:0000256" key="2">
    <source>
        <dbReference type="SAM" id="Coils"/>
    </source>
</evidence>
<dbReference type="GO" id="GO:0008270">
    <property type="term" value="F:zinc ion binding"/>
    <property type="evidence" value="ECO:0007669"/>
    <property type="project" value="UniProtKB-KW"/>
</dbReference>
<evidence type="ECO:0000313" key="5">
    <source>
        <dbReference type="Proteomes" id="UP000596742"/>
    </source>
</evidence>
<dbReference type="CDD" id="cd19776">
    <property type="entry name" value="Bbox2_TRIM25_C-IV"/>
    <property type="match status" value="1"/>
</dbReference>
<evidence type="ECO:0000256" key="1">
    <source>
        <dbReference type="PROSITE-ProRule" id="PRU00024"/>
    </source>
</evidence>
<dbReference type="CDD" id="cd19757">
    <property type="entry name" value="Bbox1"/>
    <property type="match status" value="1"/>
</dbReference>
<sequence length="554" mass="62690">MSSNIQCGPCSHVNTKNNAHKWCTNCEEGLCVKCEQVHKSKKLGRDHKLISFDDNVRVNLKCHFHGKEFNFYCKTHDEAICGTCFSLQHKHCFDSIITLGEAAENAKRPIALGDLIDSINGTLVNIKNFIDNRNVAITNLRIEEEGVRKSISEIRENVNNLLDELEKKMLNELSERCGNCISKSENVLRQLNGTEKEIQLLKEHTLQLKCFGTDLEIFLGTRQINKKVLEDVQSVKSVTSSVQDYKIGFDKHPRIISFLQDLDYFGKIKVEEITISLPYKEEKNDQAQIVHMLAVQSLDSIRLLLRQKFTIKGVNKIKNVCGGVILTNNHLLIVDKGLQRVIKEYNEDGRHIRDIPVSGKPFDLTVIDIDRIAVSYNDRYMEILNIKDNEVNAKVAFKWPCYGIACQNGKVYIKVLNEGIVEFDVSSKRLRTFGEQYGGPSIIYIATTKNRIYCTDLVNKTIYCRSITGADIWTFTDESLVQPMGISVDGNENVFVVGTDSSNLMVIQRKRKLSKTLLTAADGLNNPVIVHYNQDTKLLLICNAGGNSFVYSVI</sequence>
<keyword evidence="2" id="KW-0175">Coiled coil</keyword>
<comment type="caution">
    <text evidence="4">The sequence shown here is derived from an EMBL/GenBank/DDBJ whole genome shotgun (WGS) entry which is preliminary data.</text>
</comment>
<keyword evidence="5" id="KW-1185">Reference proteome</keyword>
<dbReference type="GO" id="GO:0005654">
    <property type="term" value="C:nucleoplasm"/>
    <property type="evidence" value="ECO:0007669"/>
    <property type="project" value="TreeGrafter"/>
</dbReference>
<keyword evidence="1" id="KW-0863">Zinc-finger</keyword>
<evidence type="ECO:0000313" key="4">
    <source>
        <dbReference type="EMBL" id="VDI70799.1"/>
    </source>
</evidence>
<dbReference type="SUPFAM" id="SSF57845">
    <property type="entry name" value="B-box zinc-binding domain"/>
    <property type="match status" value="1"/>
</dbReference>
<dbReference type="GO" id="GO:0061630">
    <property type="term" value="F:ubiquitin protein ligase activity"/>
    <property type="evidence" value="ECO:0007669"/>
    <property type="project" value="TreeGrafter"/>
</dbReference>
<protein>
    <recommendedName>
        <fullName evidence="3">B box-type domain-containing protein</fullName>
    </recommendedName>
</protein>
<dbReference type="GO" id="GO:0045087">
    <property type="term" value="P:innate immune response"/>
    <property type="evidence" value="ECO:0007669"/>
    <property type="project" value="TreeGrafter"/>
</dbReference>
<dbReference type="PANTHER" id="PTHR25462:SF299">
    <property type="entry name" value="E3 UBIQUITIN-PROTEIN LIGASE TRIM56"/>
    <property type="match status" value="1"/>
</dbReference>